<accession>A0A2C9VNH5</accession>
<protein>
    <submittedName>
        <fullName evidence="1">Uncharacterized protein</fullName>
    </submittedName>
</protein>
<dbReference type="EMBL" id="CM004392">
    <property type="protein sequence ID" value="OAY46694.1"/>
    <property type="molecule type" value="Genomic_DNA"/>
</dbReference>
<dbReference type="AlphaFoldDB" id="A0A2C9VNH5"/>
<gene>
    <name evidence="1" type="ORF">MANES_06G019500</name>
</gene>
<organism evidence="1">
    <name type="scientific">Manihot esculenta</name>
    <name type="common">Cassava</name>
    <name type="synonym">Jatropha manihot</name>
    <dbReference type="NCBI Taxonomy" id="3983"/>
    <lineage>
        <taxon>Eukaryota</taxon>
        <taxon>Viridiplantae</taxon>
        <taxon>Streptophyta</taxon>
        <taxon>Embryophyta</taxon>
        <taxon>Tracheophyta</taxon>
        <taxon>Spermatophyta</taxon>
        <taxon>Magnoliopsida</taxon>
        <taxon>eudicotyledons</taxon>
        <taxon>Gunneridae</taxon>
        <taxon>Pentapetalae</taxon>
        <taxon>rosids</taxon>
        <taxon>fabids</taxon>
        <taxon>Malpighiales</taxon>
        <taxon>Euphorbiaceae</taxon>
        <taxon>Crotonoideae</taxon>
        <taxon>Manihoteae</taxon>
        <taxon>Manihot</taxon>
    </lineage>
</organism>
<sequence length="60" mass="6880">MTELAFLCTLLIPINTETKIQINGFTRKMTHGPNMGSQWQILKILVSADNAQNTHKYLYK</sequence>
<name>A0A2C9VNH5_MANES</name>
<evidence type="ECO:0000313" key="1">
    <source>
        <dbReference type="EMBL" id="OAY46694.1"/>
    </source>
</evidence>
<reference evidence="1" key="1">
    <citation type="submission" date="2016-02" db="EMBL/GenBank/DDBJ databases">
        <title>WGS assembly of Manihot esculenta.</title>
        <authorList>
            <person name="Bredeson J.V."/>
            <person name="Prochnik S.E."/>
            <person name="Lyons J.B."/>
            <person name="Schmutz J."/>
            <person name="Grimwood J."/>
            <person name="Vrebalov J."/>
            <person name="Bart R.S."/>
            <person name="Amuge T."/>
            <person name="Ferguson M.E."/>
            <person name="Green R."/>
            <person name="Putnam N."/>
            <person name="Stites J."/>
            <person name="Rounsley S."/>
            <person name="Rokhsar D.S."/>
        </authorList>
    </citation>
    <scope>NUCLEOTIDE SEQUENCE [LARGE SCALE GENOMIC DNA]</scope>
    <source>
        <tissue evidence="1">Leaf</tissue>
    </source>
</reference>
<proteinExistence type="predicted"/>